<keyword evidence="3" id="KW-1185">Reference proteome</keyword>
<comment type="caution">
    <text evidence="2">The sequence shown here is derived from an EMBL/GenBank/DDBJ whole genome shotgun (WGS) entry which is preliminary data.</text>
</comment>
<organism evidence="2 3">
    <name type="scientific">Caenispirillum salinarum AK4</name>
    <dbReference type="NCBI Taxonomy" id="1238182"/>
    <lineage>
        <taxon>Bacteria</taxon>
        <taxon>Pseudomonadati</taxon>
        <taxon>Pseudomonadota</taxon>
        <taxon>Alphaproteobacteria</taxon>
        <taxon>Rhodospirillales</taxon>
        <taxon>Novispirillaceae</taxon>
        <taxon>Caenispirillum</taxon>
    </lineage>
</organism>
<dbReference type="AlphaFoldDB" id="K9HQ58"/>
<feature type="compositionally biased region" description="Basic and acidic residues" evidence="1">
    <location>
        <begin position="68"/>
        <end position="94"/>
    </location>
</feature>
<reference evidence="2 3" key="1">
    <citation type="journal article" date="2013" name="Genome Announc.">
        <title>Draft Genome Sequence of an Alphaproteobacterium, Caenispirillum salinarum AK4(T), Isolated from a Solar Saltern.</title>
        <authorList>
            <person name="Khatri I."/>
            <person name="Singh A."/>
            <person name="Korpole S."/>
            <person name="Pinnaka A.K."/>
            <person name="Subramanian S."/>
        </authorList>
    </citation>
    <scope>NUCLEOTIDE SEQUENCE [LARGE SCALE GENOMIC DNA]</scope>
    <source>
        <strain evidence="2 3">AK4</strain>
    </source>
</reference>
<feature type="compositionally biased region" description="Basic and acidic residues" evidence="1">
    <location>
        <begin position="15"/>
        <end position="26"/>
    </location>
</feature>
<proteinExistence type="predicted"/>
<feature type="compositionally biased region" description="Basic and acidic residues" evidence="1">
    <location>
        <begin position="33"/>
        <end position="58"/>
    </location>
</feature>
<sequence length="94" mass="10498">MAEIINLRHARKQRARAEKEQQAADNRRKHGRTKAERRATDAERARADRDLSGKRLADRAGPGAAVPRSEDDQRSEGGQRTNDDQRDDRGPAGA</sequence>
<evidence type="ECO:0000313" key="3">
    <source>
        <dbReference type="Proteomes" id="UP000009881"/>
    </source>
</evidence>
<evidence type="ECO:0000313" key="2">
    <source>
        <dbReference type="EMBL" id="EKV30566.1"/>
    </source>
</evidence>
<gene>
    <name evidence="2" type="ORF">C882_4525</name>
</gene>
<evidence type="ECO:0000256" key="1">
    <source>
        <dbReference type="SAM" id="MobiDB-lite"/>
    </source>
</evidence>
<dbReference type="Pfam" id="PF13770">
    <property type="entry name" value="DUF4169"/>
    <property type="match status" value="1"/>
</dbReference>
<feature type="region of interest" description="Disordered" evidence="1">
    <location>
        <begin position="1"/>
        <end position="94"/>
    </location>
</feature>
<dbReference type="RefSeq" id="WP_009540633.1">
    <property type="nucleotide sequence ID" value="NZ_ANHY01000008.1"/>
</dbReference>
<dbReference type="InterPro" id="IPR025227">
    <property type="entry name" value="DUF4169"/>
</dbReference>
<protein>
    <recommendedName>
        <fullName evidence="4">DUF4169 family protein</fullName>
    </recommendedName>
</protein>
<name>K9HQ58_9PROT</name>
<dbReference type="EMBL" id="ANHY01000008">
    <property type="protein sequence ID" value="EKV30566.1"/>
    <property type="molecule type" value="Genomic_DNA"/>
</dbReference>
<evidence type="ECO:0008006" key="4">
    <source>
        <dbReference type="Google" id="ProtNLM"/>
    </source>
</evidence>
<accession>K9HQ58</accession>
<dbReference type="Proteomes" id="UP000009881">
    <property type="component" value="Unassembled WGS sequence"/>
</dbReference>